<gene>
    <name evidence="1" type="ORF">BCF44_12213</name>
</gene>
<protein>
    <submittedName>
        <fullName evidence="1">Uncharacterized protein</fullName>
    </submittedName>
</protein>
<proteinExistence type="predicted"/>
<dbReference type="EMBL" id="QUNO01000022">
    <property type="protein sequence ID" value="REH30990.1"/>
    <property type="molecule type" value="Genomic_DNA"/>
</dbReference>
<reference evidence="1 2" key="1">
    <citation type="submission" date="2018-08" db="EMBL/GenBank/DDBJ databases">
        <title>Genomic Encyclopedia of Archaeal and Bacterial Type Strains, Phase II (KMG-II): from individual species to whole genera.</title>
        <authorList>
            <person name="Goeker M."/>
        </authorList>
    </citation>
    <scope>NUCLEOTIDE SEQUENCE [LARGE SCALE GENOMIC DNA]</scope>
    <source>
        <strain evidence="1 2">DSM 45791</strain>
    </source>
</reference>
<name>A0A3E0GY04_9PSEU</name>
<sequence length="164" mass="17916">MTSHRCVHCGRQCRIDCRTASFARKALRARGWRWADSKHRDLICDSCASTPSVDTAPVEWVTHHLEAHGQLLVRATTLATAQEMAFAALGHSPVPLPGAAAQLRLIRSGYWRAVLCQCRQHAGNAAHPRWHYMPADPGEPGAYAGAEFRLALDGAVSTSPRRAA</sequence>
<evidence type="ECO:0000313" key="2">
    <source>
        <dbReference type="Proteomes" id="UP000256269"/>
    </source>
</evidence>
<comment type="caution">
    <text evidence="1">The sequence shown here is derived from an EMBL/GenBank/DDBJ whole genome shotgun (WGS) entry which is preliminary data.</text>
</comment>
<evidence type="ECO:0000313" key="1">
    <source>
        <dbReference type="EMBL" id="REH30990.1"/>
    </source>
</evidence>
<organism evidence="1 2">
    <name type="scientific">Kutzneria buriramensis</name>
    <dbReference type="NCBI Taxonomy" id="1045776"/>
    <lineage>
        <taxon>Bacteria</taxon>
        <taxon>Bacillati</taxon>
        <taxon>Actinomycetota</taxon>
        <taxon>Actinomycetes</taxon>
        <taxon>Pseudonocardiales</taxon>
        <taxon>Pseudonocardiaceae</taxon>
        <taxon>Kutzneria</taxon>
    </lineage>
</organism>
<keyword evidence="2" id="KW-1185">Reference proteome</keyword>
<dbReference type="RefSeq" id="WP_170218107.1">
    <property type="nucleotide sequence ID" value="NZ_CP144376.1"/>
</dbReference>
<accession>A0A3E0GY04</accession>
<dbReference type="AlphaFoldDB" id="A0A3E0GY04"/>
<dbReference type="Proteomes" id="UP000256269">
    <property type="component" value="Unassembled WGS sequence"/>
</dbReference>